<dbReference type="EC" id="2.1.2.9" evidence="2 5"/>
<evidence type="ECO:0000259" key="8">
    <source>
        <dbReference type="Pfam" id="PF02911"/>
    </source>
</evidence>
<evidence type="ECO:0000256" key="1">
    <source>
        <dbReference type="ARBA" id="ARBA00010699"/>
    </source>
</evidence>
<sequence>MRLLLAGTPEVAVPSLDAVAASGHELLGVITRPDAPAGRGKKLRASPVAARADELGLPVLRPGHPRDPEFVARLTELAPDCVPVVAYGALVPQQVIDIPERGWVNLHFSLLPRWRGAAPVQHAILAGDAETGACTFSLVRELDAGPIYRTLRTPVGAEETAGELLDRLAVDGAGLLVETLDAIAAGERPVPQPADGATRAPKIDTGDARLDWADPDDRLDRQIRACSPAPGAWTTLRGERFKIIRARMVGGDQLPPGELRIERGRVLAGTGTRPLELITVQPPGKRAMPAPDWARGAGLAAGERFDG</sequence>
<dbReference type="FunFam" id="3.40.50.12230:FF:000001">
    <property type="entry name" value="Methionyl-tRNA formyltransferase"/>
    <property type="match status" value="1"/>
</dbReference>
<dbReference type="InterPro" id="IPR036477">
    <property type="entry name" value="Formyl_transf_N_sf"/>
</dbReference>
<dbReference type="GO" id="GO:0004479">
    <property type="term" value="F:methionyl-tRNA formyltransferase activity"/>
    <property type="evidence" value="ECO:0007669"/>
    <property type="project" value="UniProtKB-UniRule"/>
</dbReference>
<dbReference type="Pfam" id="PF00551">
    <property type="entry name" value="Formyl_trans_N"/>
    <property type="match status" value="1"/>
</dbReference>
<dbReference type="SUPFAM" id="SSF53328">
    <property type="entry name" value="Formyltransferase"/>
    <property type="match status" value="1"/>
</dbReference>
<name>A0A7Z0D604_9ACTN</name>
<comment type="similarity">
    <text evidence="1 5">Belongs to the Fmt family.</text>
</comment>
<proteinExistence type="inferred from homology"/>
<keyword evidence="10" id="KW-1185">Reference proteome</keyword>
<evidence type="ECO:0000256" key="6">
    <source>
        <dbReference type="SAM" id="MobiDB-lite"/>
    </source>
</evidence>
<organism evidence="9 10">
    <name type="scientific">Naumannella cuiyingiana</name>
    <dbReference type="NCBI Taxonomy" id="1347891"/>
    <lineage>
        <taxon>Bacteria</taxon>
        <taxon>Bacillati</taxon>
        <taxon>Actinomycetota</taxon>
        <taxon>Actinomycetes</taxon>
        <taxon>Propionibacteriales</taxon>
        <taxon>Propionibacteriaceae</taxon>
        <taxon>Naumannella</taxon>
    </lineage>
</organism>
<comment type="catalytic activity">
    <reaction evidence="5">
        <text>L-methionyl-tRNA(fMet) + (6R)-10-formyltetrahydrofolate = N-formyl-L-methionyl-tRNA(fMet) + (6S)-5,6,7,8-tetrahydrofolate + H(+)</text>
        <dbReference type="Rhea" id="RHEA:24380"/>
        <dbReference type="Rhea" id="RHEA-COMP:9952"/>
        <dbReference type="Rhea" id="RHEA-COMP:9953"/>
        <dbReference type="ChEBI" id="CHEBI:15378"/>
        <dbReference type="ChEBI" id="CHEBI:57453"/>
        <dbReference type="ChEBI" id="CHEBI:78530"/>
        <dbReference type="ChEBI" id="CHEBI:78844"/>
        <dbReference type="ChEBI" id="CHEBI:195366"/>
        <dbReference type="EC" id="2.1.2.9"/>
    </reaction>
</comment>
<dbReference type="CDD" id="cd08646">
    <property type="entry name" value="FMT_core_Met-tRNA-FMT_N"/>
    <property type="match status" value="1"/>
</dbReference>
<keyword evidence="4 5" id="KW-0648">Protein biosynthesis</keyword>
<dbReference type="PANTHER" id="PTHR11138:SF5">
    <property type="entry name" value="METHIONYL-TRNA FORMYLTRANSFERASE, MITOCHONDRIAL"/>
    <property type="match status" value="1"/>
</dbReference>
<evidence type="ECO:0000313" key="9">
    <source>
        <dbReference type="EMBL" id="NYI69527.1"/>
    </source>
</evidence>
<dbReference type="PANTHER" id="PTHR11138">
    <property type="entry name" value="METHIONYL-TRNA FORMYLTRANSFERASE"/>
    <property type="match status" value="1"/>
</dbReference>
<dbReference type="InterPro" id="IPR041711">
    <property type="entry name" value="Met-tRNA-FMT_N"/>
</dbReference>
<dbReference type="NCBIfam" id="TIGR00460">
    <property type="entry name" value="fmt"/>
    <property type="match status" value="1"/>
</dbReference>
<feature type="binding site" evidence="5">
    <location>
        <begin position="109"/>
        <end position="112"/>
    </location>
    <ligand>
        <name>(6S)-5,6,7,8-tetrahydrofolate</name>
        <dbReference type="ChEBI" id="CHEBI:57453"/>
    </ligand>
</feature>
<feature type="region of interest" description="Disordered" evidence="6">
    <location>
        <begin position="188"/>
        <end position="207"/>
    </location>
</feature>
<dbReference type="CDD" id="cd08704">
    <property type="entry name" value="Met_tRNA_FMT_C"/>
    <property type="match status" value="1"/>
</dbReference>
<dbReference type="Pfam" id="PF02911">
    <property type="entry name" value="Formyl_trans_C"/>
    <property type="match status" value="1"/>
</dbReference>
<evidence type="ECO:0000256" key="4">
    <source>
        <dbReference type="ARBA" id="ARBA00022917"/>
    </source>
</evidence>
<dbReference type="InterPro" id="IPR044135">
    <property type="entry name" value="Met-tRNA-FMT_C"/>
</dbReference>
<dbReference type="InterPro" id="IPR011034">
    <property type="entry name" value="Formyl_transferase-like_C_sf"/>
</dbReference>
<evidence type="ECO:0000256" key="3">
    <source>
        <dbReference type="ARBA" id="ARBA00022679"/>
    </source>
</evidence>
<gene>
    <name evidence="5" type="primary">fmt</name>
    <name evidence="9" type="ORF">GGQ54_000087</name>
</gene>
<feature type="domain" description="Formyl transferase N-terminal" evidence="7">
    <location>
        <begin position="4"/>
        <end position="179"/>
    </location>
</feature>
<evidence type="ECO:0000259" key="7">
    <source>
        <dbReference type="Pfam" id="PF00551"/>
    </source>
</evidence>
<evidence type="ECO:0000313" key="10">
    <source>
        <dbReference type="Proteomes" id="UP000527616"/>
    </source>
</evidence>
<comment type="caution">
    <text evidence="9">The sequence shown here is derived from an EMBL/GenBank/DDBJ whole genome shotgun (WGS) entry which is preliminary data.</text>
</comment>
<protein>
    <recommendedName>
        <fullName evidence="2 5">Methionyl-tRNA formyltransferase</fullName>
        <ecNumber evidence="2 5">2.1.2.9</ecNumber>
    </recommendedName>
</protein>
<dbReference type="RefSeq" id="WP_179443590.1">
    <property type="nucleotide sequence ID" value="NZ_JACBZS010000001.1"/>
</dbReference>
<comment type="function">
    <text evidence="5">Attaches a formyl group to the free amino group of methionyl-tRNA(fMet). The formyl group appears to play a dual role in the initiator identity of N-formylmethionyl-tRNA by promoting its recognition by IF2 and preventing the misappropriation of this tRNA by the elongation apparatus.</text>
</comment>
<reference evidence="9 10" key="1">
    <citation type="submission" date="2020-07" db="EMBL/GenBank/DDBJ databases">
        <title>Sequencing the genomes of 1000 actinobacteria strains.</title>
        <authorList>
            <person name="Klenk H.-P."/>
        </authorList>
    </citation>
    <scope>NUCLEOTIDE SEQUENCE [LARGE SCALE GENOMIC DNA]</scope>
    <source>
        <strain evidence="9 10">DSM 103164</strain>
    </source>
</reference>
<dbReference type="AlphaFoldDB" id="A0A7Z0D604"/>
<dbReference type="InterPro" id="IPR005793">
    <property type="entry name" value="Formyl_trans_C"/>
</dbReference>
<dbReference type="GO" id="GO:0005829">
    <property type="term" value="C:cytosol"/>
    <property type="evidence" value="ECO:0007669"/>
    <property type="project" value="TreeGrafter"/>
</dbReference>
<dbReference type="InterPro" id="IPR002376">
    <property type="entry name" value="Formyl_transf_N"/>
</dbReference>
<dbReference type="SUPFAM" id="SSF50486">
    <property type="entry name" value="FMT C-terminal domain-like"/>
    <property type="match status" value="1"/>
</dbReference>
<keyword evidence="3 5" id="KW-0808">Transferase</keyword>
<dbReference type="Gene3D" id="3.40.50.12230">
    <property type="match status" value="1"/>
</dbReference>
<dbReference type="HAMAP" id="MF_00182">
    <property type="entry name" value="Formyl_trans"/>
    <property type="match status" value="1"/>
</dbReference>
<dbReference type="EMBL" id="JACBZS010000001">
    <property type="protein sequence ID" value="NYI69527.1"/>
    <property type="molecule type" value="Genomic_DNA"/>
</dbReference>
<accession>A0A7Z0D604</accession>
<feature type="domain" description="Formyl transferase C-terminal" evidence="8">
    <location>
        <begin position="202"/>
        <end position="297"/>
    </location>
</feature>
<evidence type="ECO:0000256" key="5">
    <source>
        <dbReference type="HAMAP-Rule" id="MF_00182"/>
    </source>
</evidence>
<dbReference type="Proteomes" id="UP000527616">
    <property type="component" value="Unassembled WGS sequence"/>
</dbReference>
<dbReference type="InterPro" id="IPR005794">
    <property type="entry name" value="Fmt"/>
</dbReference>
<evidence type="ECO:0000256" key="2">
    <source>
        <dbReference type="ARBA" id="ARBA00012261"/>
    </source>
</evidence>